<name>A0ABS6JDQ7_9BACI</name>
<feature type="domain" description="Ancillary SecYEG translocon subunit/Cell division coordinator CpoB TPR" evidence="4">
    <location>
        <begin position="242"/>
        <end position="376"/>
    </location>
</feature>
<dbReference type="InterPro" id="IPR018704">
    <property type="entry name" value="SecYEG/CpoB_TPR"/>
</dbReference>
<organism evidence="5 6">
    <name type="scientific">Evansella tamaricis</name>
    <dbReference type="NCBI Taxonomy" id="2069301"/>
    <lineage>
        <taxon>Bacteria</taxon>
        <taxon>Bacillati</taxon>
        <taxon>Bacillota</taxon>
        <taxon>Bacilli</taxon>
        <taxon>Bacillales</taxon>
        <taxon>Bacillaceae</taxon>
        <taxon>Evansella</taxon>
    </lineage>
</organism>
<feature type="repeat" description="TPR" evidence="3">
    <location>
        <begin position="135"/>
        <end position="168"/>
    </location>
</feature>
<keyword evidence="1" id="KW-0677">Repeat</keyword>
<evidence type="ECO:0000256" key="3">
    <source>
        <dbReference type="PROSITE-ProRule" id="PRU00339"/>
    </source>
</evidence>
<dbReference type="Pfam" id="PF09976">
    <property type="entry name" value="TPR_21"/>
    <property type="match status" value="1"/>
</dbReference>
<comment type="caution">
    <text evidence="5">The sequence shown here is derived from an EMBL/GenBank/DDBJ whole genome shotgun (WGS) entry which is preliminary data.</text>
</comment>
<evidence type="ECO:0000256" key="2">
    <source>
        <dbReference type="ARBA" id="ARBA00022803"/>
    </source>
</evidence>
<evidence type="ECO:0000259" key="4">
    <source>
        <dbReference type="Pfam" id="PF09976"/>
    </source>
</evidence>
<accession>A0ABS6JDQ7</accession>
<proteinExistence type="predicted"/>
<dbReference type="Pfam" id="PF13432">
    <property type="entry name" value="TPR_16"/>
    <property type="match status" value="1"/>
</dbReference>
<feature type="repeat" description="TPR" evidence="3">
    <location>
        <begin position="274"/>
        <end position="307"/>
    </location>
</feature>
<dbReference type="PANTHER" id="PTHR45586">
    <property type="entry name" value="TPR REPEAT-CONTAINING PROTEIN PA4667"/>
    <property type="match status" value="1"/>
</dbReference>
<evidence type="ECO:0000313" key="5">
    <source>
        <dbReference type="EMBL" id="MBU9711811.1"/>
    </source>
</evidence>
<protein>
    <submittedName>
        <fullName evidence="5">Tetratricopeptide repeat protein</fullName>
    </submittedName>
</protein>
<dbReference type="Pfam" id="PF13176">
    <property type="entry name" value="TPR_7"/>
    <property type="match status" value="1"/>
</dbReference>
<gene>
    <name evidence="5" type="ORF">KS419_08685</name>
</gene>
<dbReference type="PROSITE" id="PS50005">
    <property type="entry name" value="TPR"/>
    <property type="match status" value="3"/>
</dbReference>
<dbReference type="RefSeq" id="WP_217065890.1">
    <property type="nucleotide sequence ID" value="NZ_JAHQCS010000086.1"/>
</dbReference>
<dbReference type="InterPro" id="IPR019734">
    <property type="entry name" value="TPR_rpt"/>
</dbReference>
<keyword evidence="2 3" id="KW-0802">TPR repeat</keyword>
<dbReference type="Proteomes" id="UP000784880">
    <property type="component" value="Unassembled WGS sequence"/>
</dbReference>
<evidence type="ECO:0000256" key="1">
    <source>
        <dbReference type="ARBA" id="ARBA00022737"/>
    </source>
</evidence>
<dbReference type="PANTHER" id="PTHR45586:SF1">
    <property type="entry name" value="LIPOPOLYSACCHARIDE ASSEMBLY PROTEIN B"/>
    <property type="match status" value="1"/>
</dbReference>
<dbReference type="Pfam" id="PF14559">
    <property type="entry name" value="TPR_19"/>
    <property type="match status" value="1"/>
</dbReference>
<feature type="repeat" description="TPR" evidence="3">
    <location>
        <begin position="206"/>
        <end position="239"/>
    </location>
</feature>
<sequence length="422" mass="48519">MNRQLQSAINMIEEGNHEAGLNSLEELSKNGDDEVKRSISELYYDLGLIDRALPLIEDLMFQYPDHGELFVFAAECYSELGKEEDAIDMLSEIRVSDPAYSQAQMLLADIYQSQGLEEVAEQKLLVAEKYSPDEPIIQYGLGEFYLSRGDYQRSIPYFKKVIHQHRLTDDFPVVPELRLAEAFSATGQFEDALEYYKKGIEKREDPDSLFGYAYTALQMEDYETSIKQFKRLKELDPDFTTLYPYLAKALQGNNQFEQAIDTLEAGLLKDEYNDELYMEMAKAHFRKGSGEKAKEFLEKGIAINPSNTAAVKELLLYFHQSEQYEESLELLSFLSDFGEYDPVFERFKGKALYETDDLEGAVEAYREALSHMEDGDLMEEAANAFLEIGNKKEGVTLLEKLLESQPHRFDIEERLSNWKGNE</sequence>
<dbReference type="SMART" id="SM00028">
    <property type="entry name" value="TPR"/>
    <property type="match status" value="7"/>
</dbReference>
<dbReference type="EMBL" id="JAHQCS010000086">
    <property type="protein sequence ID" value="MBU9711811.1"/>
    <property type="molecule type" value="Genomic_DNA"/>
</dbReference>
<reference evidence="5 6" key="1">
    <citation type="submission" date="2021-06" db="EMBL/GenBank/DDBJ databases">
        <title>Bacillus sp. RD4P76, an endophyte from a halophyte.</title>
        <authorList>
            <person name="Sun J.-Q."/>
        </authorList>
    </citation>
    <scope>NUCLEOTIDE SEQUENCE [LARGE SCALE GENOMIC DNA]</scope>
    <source>
        <strain evidence="5 6">CGMCC 1.15917</strain>
    </source>
</reference>
<evidence type="ECO:0000313" key="6">
    <source>
        <dbReference type="Proteomes" id="UP000784880"/>
    </source>
</evidence>
<keyword evidence="6" id="KW-1185">Reference proteome</keyword>
<dbReference type="InterPro" id="IPR051012">
    <property type="entry name" value="CellSynth/LPSAsmb/PSIAsmb"/>
</dbReference>